<dbReference type="HAMAP" id="MF_00366">
    <property type="entry name" value="RNApol_bact_RpoZ"/>
    <property type="match status" value="1"/>
</dbReference>
<dbReference type="GO" id="GO:0003899">
    <property type="term" value="F:DNA-directed RNA polymerase activity"/>
    <property type="evidence" value="ECO:0007669"/>
    <property type="project" value="UniProtKB-UniRule"/>
</dbReference>
<evidence type="ECO:0000256" key="5">
    <source>
        <dbReference type="ARBA" id="ARBA00022679"/>
    </source>
</evidence>
<evidence type="ECO:0000256" key="11">
    <source>
        <dbReference type="HAMAP-Rule" id="MF_00366"/>
    </source>
</evidence>
<dbReference type="GO" id="GO:0003677">
    <property type="term" value="F:DNA binding"/>
    <property type="evidence" value="ECO:0007669"/>
    <property type="project" value="UniProtKB-UniRule"/>
</dbReference>
<dbReference type="InterPro" id="IPR003716">
    <property type="entry name" value="DNA-dir_RNA_pol_omega"/>
</dbReference>
<reference evidence="12" key="1">
    <citation type="submission" date="2015-11" db="EMBL/GenBank/DDBJ databases">
        <authorList>
            <person name="Zhang Y."/>
            <person name="Guo Z."/>
        </authorList>
    </citation>
    <scope>NUCLEOTIDE SEQUENCE</scope>
    <source>
        <strain evidence="12">BN30871</strain>
    </source>
</reference>
<protein>
    <recommendedName>
        <fullName evidence="3 11">DNA-directed RNA polymerase subunit omega</fullName>
        <shortName evidence="11">RNAP omega subunit</shortName>
        <ecNumber evidence="2 11">2.7.7.6</ecNumber>
    </recommendedName>
    <alternativeName>
        <fullName evidence="9 11">RNA polymerase omega subunit</fullName>
    </alternativeName>
    <alternativeName>
        <fullName evidence="8 11">Transcriptase subunit omega</fullName>
    </alternativeName>
</protein>
<dbReference type="InterPro" id="IPR036161">
    <property type="entry name" value="RPB6/omega-like_sf"/>
</dbReference>
<dbReference type="GO" id="GO:0006351">
    <property type="term" value="P:DNA-templated transcription"/>
    <property type="evidence" value="ECO:0007669"/>
    <property type="project" value="UniProtKB-UniRule"/>
</dbReference>
<dbReference type="NCBIfam" id="NF001579">
    <property type="entry name" value="PRK00392.6-2"/>
    <property type="match status" value="1"/>
</dbReference>
<evidence type="ECO:0000313" key="12">
    <source>
        <dbReference type="EMBL" id="CUV66052.1"/>
    </source>
</evidence>
<keyword evidence="4 11" id="KW-0240">DNA-directed RNA polymerase</keyword>
<comment type="similarity">
    <text evidence="1 11">Belongs to the RNA polymerase subunit omega family.</text>
</comment>
<organism evidence="12">
    <name type="scientific">Sulfurovum sp. enrichment culture clone C5</name>
    <dbReference type="NCBI Taxonomy" id="497650"/>
    <lineage>
        <taxon>Bacteria</taxon>
        <taxon>Pseudomonadati</taxon>
        <taxon>Campylobacterota</taxon>
        <taxon>Epsilonproteobacteria</taxon>
        <taxon>Campylobacterales</taxon>
        <taxon>Sulfurovaceae</taxon>
        <taxon>Sulfurovum</taxon>
        <taxon>environmental samples</taxon>
    </lineage>
</organism>
<keyword evidence="5 11" id="KW-0808">Transferase</keyword>
<keyword evidence="7 11" id="KW-0804">Transcription</keyword>
<dbReference type="EMBL" id="FAXN01000059">
    <property type="protein sequence ID" value="CUV66052.1"/>
    <property type="molecule type" value="Genomic_DNA"/>
</dbReference>
<evidence type="ECO:0000256" key="9">
    <source>
        <dbReference type="ARBA" id="ARBA00030998"/>
    </source>
</evidence>
<evidence type="ECO:0000256" key="8">
    <source>
        <dbReference type="ARBA" id="ARBA00029924"/>
    </source>
</evidence>
<dbReference type="GO" id="GO:0000428">
    <property type="term" value="C:DNA-directed RNA polymerase complex"/>
    <property type="evidence" value="ECO:0007669"/>
    <property type="project" value="UniProtKB-KW"/>
</dbReference>
<gene>
    <name evidence="11 12" type="primary">rpoZ</name>
    <name evidence="12" type="ORF">BN3087_570024</name>
</gene>
<dbReference type="InterPro" id="IPR006110">
    <property type="entry name" value="Pol_omega/Rpo6/RPB6"/>
</dbReference>
<evidence type="ECO:0000256" key="7">
    <source>
        <dbReference type="ARBA" id="ARBA00023163"/>
    </source>
</evidence>
<evidence type="ECO:0000256" key="4">
    <source>
        <dbReference type="ARBA" id="ARBA00022478"/>
    </source>
</evidence>
<dbReference type="EC" id="2.7.7.6" evidence="2 11"/>
<proteinExistence type="inferred from homology"/>
<accession>A0A0S4XP16</accession>
<comment type="catalytic activity">
    <reaction evidence="10 11">
        <text>RNA(n) + a ribonucleoside 5'-triphosphate = RNA(n+1) + diphosphate</text>
        <dbReference type="Rhea" id="RHEA:21248"/>
        <dbReference type="Rhea" id="RHEA-COMP:14527"/>
        <dbReference type="Rhea" id="RHEA-COMP:17342"/>
        <dbReference type="ChEBI" id="CHEBI:33019"/>
        <dbReference type="ChEBI" id="CHEBI:61557"/>
        <dbReference type="ChEBI" id="CHEBI:140395"/>
        <dbReference type="EC" id="2.7.7.6"/>
    </reaction>
</comment>
<dbReference type="SMART" id="SM01409">
    <property type="entry name" value="RNA_pol_Rpb6"/>
    <property type="match status" value="1"/>
</dbReference>
<evidence type="ECO:0000256" key="3">
    <source>
        <dbReference type="ARBA" id="ARBA00013725"/>
    </source>
</evidence>
<dbReference type="NCBIfam" id="TIGR00690">
    <property type="entry name" value="rpoZ"/>
    <property type="match status" value="1"/>
</dbReference>
<sequence>MIRLEQVAAKALEKVGFDRYLLACAVSKRAIELAAGAQPKIDMNVKKMKNTDIALLEIAEGKITVTMES</sequence>
<dbReference type="Gene3D" id="3.90.940.10">
    <property type="match status" value="1"/>
</dbReference>
<comment type="subunit">
    <text evidence="11">The RNAP catalytic core consists of 2 alpha, 1 beta, 1 beta' and 1 omega subunit. When a sigma factor is associated with the core the holoenzyme is formed, which can initiate transcription.</text>
</comment>
<dbReference type="SUPFAM" id="SSF63562">
    <property type="entry name" value="RPB6/omega subunit-like"/>
    <property type="match status" value="1"/>
</dbReference>
<name>A0A0S4XP16_9BACT</name>
<keyword evidence="6 11" id="KW-0548">Nucleotidyltransferase</keyword>
<evidence type="ECO:0000256" key="10">
    <source>
        <dbReference type="ARBA" id="ARBA00048552"/>
    </source>
</evidence>
<dbReference type="AlphaFoldDB" id="A0A0S4XP16"/>
<evidence type="ECO:0000256" key="2">
    <source>
        <dbReference type="ARBA" id="ARBA00012418"/>
    </source>
</evidence>
<comment type="function">
    <text evidence="11">Promotes RNA polymerase assembly. Latches the N- and C-terminal regions of the beta' subunit thereby facilitating its interaction with the beta and alpha subunits.</text>
</comment>
<evidence type="ECO:0000256" key="1">
    <source>
        <dbReference type="ARBA" id="ARBA00006711"/>
    </source>
</evidence>
<dbReference type="Pfam" id="PF01192">
    <property type="entry name" value="RNA_pol_Rpb6"/>
    <property type="match status" value="1"/>
</dbReference>
<evidence type="ECO:0000256" key="6">
    <source>
        <dbReference type="ARBA" id="ARBA00022695"/>
    </source>
</evidence>